<dbReference type="EMBL" id="JACCJB010000006">
    <property type="protein sequence ID" value="KAF6226570.1"/>
    <property type="molecule type" value="Genomic_DNA"/>
</dbReference>
<dbReference type="InterPro" id="IPR050628">
    <property type="entry name" value="SNF2_RAD54_helicase_TF"/>
</dbReference>
<keyword evidence="2" id="KW-0378">Hydrolase</keyword>
<dbReference type="InterPro" id="IPR027417">
    <property type="entry name" value="P-loop_NTPase"/>
</dbReference>
<dbReference type="Proteomes" id="UP000593566">
    <property type="component" value="Unassembled WGS sequence"/>
</dbReference>
<dbReference type="GO" id="GO:0005634">
    <property type="term" value="C:nucleus"/>
    <property type="evidence" value="ECO:0007669"/>
    <property type="project" value="TreeGrafter"/>
</dbReference>
<dbReference type="SUPFAM" id="SSF52540">
    <property type="entry name" value="P-loop containing nucleoside triphosphate hydrolases"/>
    <property type="match status" value="1"/>
</dbReference>
<dbReference type="CDD" id="cd18793">
    <property type="entry name" value="SF2_C_SNF"/>
    <property type="match status" value="1"/>
</dbReference>
<dbReference type="GO" id="GO:0016787">
    <property type="term" value="F:hydrolase activity"/>
    <property type="evidence" value="ECO:0007669"/>
    <property type="project" value="UniProtKB-KW"/>
</dbReference>
<keyword evidence="3" id="KW-0067">ATP-binding</keyword>
<evidence type="ECO:0000256" key="1">
    <source>
        <dbReference type="ARBA" id="ARBA00022741"/>
    </source>
</evidence>
<keyword evidence="6" id="KW-1185">Reference proteome</keyword>
<dbReference type="GO" id="GO:0008094">
    <property type="term" value="F:ATP-dependent activity, acting on DNA"/>
    <property type="evidence" value="ECO:0007669"/>
    <property type="project" value="TreeGrafter"/>
</dbReference>
<dbReference type="InterPro" id="IPR049730">
    <property type="entry name" value="SNF2/RAD54-like_C"/>
</dbReference>
<evidence type="ECO:0000313" key="6">
    <source>
        <dbReference type="Proteomes" id="UP000593566"/>
    </source>
</evidence>
<evidence type="ECO:0000313" key="5">
    <source>
        <dbReference type="EMBL" id="KAF6226570.1"/>
    </source>
</evidence>
<sequence length="224" mass="25219">MAKMKLGSMLKSGKAPTGQLVHISDNFLRLRQACCAPGLLLDASKARVEKQIIKNEADEDDENPQENTDAQYTISRELEQLCRSVEKDHVLPAKTRVLLSLLDRIYGQDPEAKVLIFTEWTKHLQRSSRGYNFSPFHGELSPNQRDEAQAEYFPDGVNGSILTVGAGRVGSNLVKANIVIMLSPPWNPQRDAQAMDRAYRIGQHLDVEVHRIFTLSMELRTGYN</sequence>
<dbReference type="Gene3D" id="3.40.50.300">
    <property type="entry name" value="P-loop containing nucleotide triphosphate hydrolases"/>
    <property type="match status" value="1"/>
</dbReference>
<evidence type="ECO:0000256" key="2">
    <source>
        <dbReference type="ARBA" id="ARBA00022801"/>
    </source>
</evidence>
<gene>
    <name evidence="5" type="ORF">HO133_009436</name>
</gene>
<dbReference type="PROSITE" id="PS51194">
    <property type="entry name" value="HELICASE_CTER"/>
    <property type="match status" value="1"/>
</dbReference>
<evidence type="ECO:0000259" key="4">
    <source>
        <dbReference type="PROSITE" id="PS51194"/>
    </source>
</evidence>
<dbReference type="GO" id="GO:0005524">
    <property type="term" value="F:ATP binding"/>
    <property type="evidence" value="ECO:0007669"/>
    <property type="project" value="UniProtKB-KW"/>
</dbReference>
<dbReference type="AlphaFoldDB" id="A0A8H6CNC7"/>
<keyword evidence="1" id="KW-0547">Nucleotide-binding</keyword>
<dbReference type="InterPro" id="IPR001650">
    <property type="entry name" value="Helicase_C-like"/>
</dbReference>
<name>A0A8H6CNC7_9LECA</name>
<evidence type="ECO:0000256" key="3">
    <source>
        <dbReference type="ARBA" id="ARBA00022840"/>
    </source>
</evidence>
<dbReference type="PANTHER" id="PTHR45626">
    <property type="entry name" value="TRANSCRIPTION TERMINATION FACTOR 2-RELATED"/>
    <property type="match status" value="1"/>
</dbReference>
<dbReference type="Pfam" id="PF00271">
    <property type="entry name" value="Helicase_C"/>
    <property type="match status" value="1"/>
</dbReference>
<comment type="caution">
    <text evidence="5">The sequence shown here is derived from an EMBL/GenBank/DDBJ whole genome shotgun (WGS) entry which is preliminary data.</text>
</comment>
<protein>
    <recommendedName>
        <fullName evidence="4">Helicase C-terminal domain-containing protein</fullName>
    </recommendedName>
</protein>
<accession>A0A8H6CNC7</accession>
<dbReference type="SMART" id="SM00490">
    <property type="entry name" value="HELICc"/>
    <property type="match status" value="1"/>
</dbReference>
<organism evidence="5 6">
    <name type="scientific">Letharia lupina</name>
    <dbReference type="NCBI Taxonomy" id="560253"/>
    <lineage>
        <taxon>Eukaryota</taxon>
        <taxon>Fungi</taxon>
        <taxon>Dikarya</taxon>
        <taxon>Ascomycota</taxon>
        <taxon>Pezizomycotina</taxon>
        <taxon>Lecanoromycetes</taxon>
        <taxon>OSLEUM clade</taxon>
        <taxon>Lecanoromycetidae</taxon>
        <taxon>Lecanorales</taxon>
        <taxon>Lecanorineae</taxon>
        <taxon>Parmeliaceae</taxon>
        <taxon>Letharia</taxon>
    </lineage>
</organism>
<dbReference type="RefSeq" id="XP_037155123.1">
    <property type="nucleotide sequence ID" value="XM_037300297.1"/>
</dbReference>
<proteinExistence type="predicted"/>
<dbReference type="GeneID" id="59337831"/>
<dbReference type="GO" id="GO:0006281">
    <property type="term" value="P:DNA repair"/>
    <property type="evidence" value="ECO:0007669"/>
    <property type="project" value="TreeGrafter"/>
</dbReference>
<reference evidence="5 6" key="1">
    <citation type="journal article" date="2020" name="Genomics">
        <title>Complete, high-quality genomes from long-read metagenomic sequencing of two wolf lichen thalli reveals enigmatic genome architecture.</title>
        <authorList>
            <person name="McKenzie S.K."/>
            <person name="Walston R.F."/>
            <person name="Allen J.L."/>
        </authorList>
    </citation>
    <scope>NUCLEOTIDE SEQUENCE [LARGE SCALE GENOMIC DNA]</scope>
    <source>
        <strain evidence="5">WasteWater1</strain>
    </source>
</reference>
<feature type="domain" description="Helicase C-terminal" evidence="4">
    <location>
        <begin position="77"/>
        <end position="224"/>
    </location>
</feature>